<proteinExistence type="predicted"/>
<evidence type="ECO:0000313" key="4">
    <source>
        <dbReference type="Proteomes" id="UP000337189"/>
    </source>
</evidence>
<gene>
    <name evidence="3" type="ORF">PCO31110_02674</name>
</gene>
<accession>A0A5E4VIQ8</accession>
<keyword evidence="1" id="KW-0233">DNA recombination</keyword>
<organism evidence="3 4">
    <name type="scientific">Pandoraea communis</name>
    <dbReference type="NCBI Taxonomy" id="2508297"/>
    <lineage>
        <taxon>Bacteria</taxon>
        <taxon>Pseudomonadati</taxon>
        <taxon>Pseudomonadota</taxon>
        <taxon>Betaproteobacteria</taxon>
        <taxon>Burkholderiales</taxon>
        <taxon>Burkholderiaceae</taxon>
        <taxon>Pandoraea</taxon>
    </lineage>
</organism>
<evidence type="ECO:0000256" key="1">
    <source>
        <dbReference type="ARBA" id="ARBA00023172"/>
    </source>
</evidence>
<protein>
    <submittedName>
        <fullName evidence="3">Phage-related integrase</fullName>
    </submittedName>
</protein>
<reference evidence="3 4" key="1">
    <citation type="submission" date="2019-08" db="EMBL/GenBank/DDBJ databases">
        <authorList>
            <person name="Peeters C."/>
        </authorList>
    </citation>
    <scope>NUCLEOTIDE SEQUENCE [LARGE SCALE GENOMIC DNA]</scope>
    <source>
        <strain evidence="3 4">LMG 31110</strain>
    </source>
</reference>
<dbReference type="InterPro" id="IPR011010">
    <property type="entry name" value="DNA_brk_join_enz"/>
</dbReference>
<dbReference type="SUPFAM" id="SSF56349">
    <property type="entry name" value="DNA breaking-rejoining enzymes"/>
    <property type="match status" value="1"/>
</dbReference>
<evidence type="ECO:0000256" key="2">
    <source>
        <dbReference type="SAM" id="MobiDB-lite"/>
    </source>
</evidence>
<dbReference type="Proteomes" id="UP000337189">
    <property type="component" value="Unassembled WGS sequence"/>
</dbReference>
<dbReference type="AlphaFoldDB" id="A0A5E4VIQ8"/>
<dbReference type="GO" id="GO:0015074">
    <property type="term" value="P:DNA integration"/>
    <property type="evidence" value="ECO:0007669"/>
    <property type="project" value="InterPro"/>
</dbReference>
<dbReference type="GO" id="GO:0006310">
    <property type="term" value="P:DNA recombination"/>
    <property type="evidence" value="ECO:0007669"/>
    <property type="project" value="UniProtKB-KW"/>
</dbReference>
<dbReference type="Gene3D" id="1.10.443.10">
    <property type="entry name" value="Intergrase catalytic core"/>
    <property type="match status" value="1"/>
</dbReference>
<evidence type="ECO:0000313" key="3">
    <source>
        <dbReference type="EMBL" id="VVE11344.1"/>
    </source>
</evidence>
<name>A0A5E4VIQ8_9BURK</name>
<sequence length="189" mass="21698">MGVAGMFTYLTGFRAAEVRPYHISGISDDGVMVVSAKRKLGEAVTRKLRKWSPRLRVVVERAKRERKVSSVFLFPNRRGWPYTKSGWNSVWQDAMYSYIGEKDETIAQEFKAKKAREAAQRKGENVDDLALKLTKRPAYFSLLDIRPTAITKKLEKRAADAYDFAAHTNPSTTHRHYDRRRTKIADATE</sequence>
<feature type="region of interest" description="Disordered" evidence="2">
    <location>
        <begin position="169"/>
        <end position="189"/>
    </location>
</feature>
<dbReference type="EMBL" id="CABPSJ010000003">
    <property type="protein sequence ID" value="VVE11344.1"/>
    <property type="molecule type" value="Genomic_DNA"/>
</dbReference>
<dbReference type="InterPro" id="IPR013762">
    <property type="entry name" value="Integrase-like_cat_sf"/>
</dbReference>
<dbReference type="GO" id="GO:0003677">
    <property type="term" value="F:DNA binding"/>
    <property type="evidence" value="ECO:0007669"/>
    <property type="project" value="InterPro"/>
</dbReference>
<feature type="compositionally biased region" description="Basic residues" evidence="2">
    <location>
        <begin position="173"/>
        <end position="182"/>
    </location>
</feature>